<dbReference type="InParanoid" id="A0A067N2J5"/>
<feature type="domain" description="HNH nuclease" evidence="2">
    <location>
        <begin position="117"/>
        <end position="183"/>
    </location>
</feature>
<feature type="region of interest" description="Disordered" evidence="1">
    <location>
        <begin position="278"/>
        <end position="321"/>
    </location>
</feature>
<feature type="compositionally biased region" description="Basic and acidic residues" evidence="1">
    <location>
        <begin position="280"/>
        <end position="294"/>
    </location>
</feature>
<keyword evidence="4" id="KW-1185">Reference proteome</keyword>
<feature type="compositionally biased region" description="Basic and acidic residues" evidence="1">
    <location>
        <begin position="301"/>
        <end position="320"/>
    </location>
</feature>
<dbReference type="EMBL" id="KL198021">
    <property type="protein sequence ID" value="KDQ18322.1"/>
    <property type="molecule type" value="Genomic_DNA"/>
</dbReference>
<dbReference type="HOGENOM" id="CLU_067594_0_0_1"/>
<sequence length="352" mass="39053">MANVQLHLNVGGAWLTALEIPFDDFAIFSRNPRGWLDYVAHALVGVDGILSLSDVDNAVVPCGLDLFVTPGESYYFHTIGDAVFVDPDVVTLASTHSSQLRDTDLPSNLQARDGDYCIFTNITHPDISYIIPHAKGDDYIRSLTTKRCNSEGEQVIIEEIDDVRNVLALNACIHKEMKIGNIAFLKTPIRSLKSDDVSNAPGTDPDGYRLTLHIFSRHAETRTFLVHGAGARLPQPLADNWPPEVLLTALYAGAALSFWGTNKLRSALRNATRDSYYPDGIRKRGADSDGEKEKEKKKRATEKQSKERTERYERRAEKSSGLDLALALSSLYAERQTRHAAVAKVEGWLKSN</sequence>
<dbReference type="OrthoDB" id="3269637at2759"/>
<reference evidence="4" key="1">
    <citation type="journal article" date="2014" name="Proc. Natl. Acad. Sci. U.S.A.">
        <title>Extensive sampling of basidiomycete genomes demonstrates inadequacy of the white-rot/brown-rot paradigm for wood decay fungi.</title>
        <authorList>
            <person name="Riley R."/>
            <person name="Salamov A.A."/>
            <person name="Brown D.W."/>
            <person name="Nagy L.G."/>
            <person name="Floudas D."/>
            <person name="Held B.W."/>
            <person name="Levasseur A."/>
            <person name="Lombard V."/>
            <person name="Morin E."/>
            <person name="Otillar R."/>
            <person name="Lindquist E.A."/>
            <person name="Sun H."/>
            <person name="LaButti K.M."/>
            <person name="Schmutz J."/>
            <person name="Jabbour D."/>
            <person name="Luo H."/>
            <person name="Baker S.E."/>
            <person name="Pisabarro A.G."/>
            <person name="Walton J.D."/>
            <person name="Blanchette R.A."/>
            <person name="Henrissat B."/>
            <person name="Martin F."/>
            <person name="Cullen D."/>
            <person name="Hibbett D.S."/>
            <person name="Grigoriev I.V."/>
        </authorList>
    </citation>
    <scope>NUCLEOTIDE SEQUENCE [LARGE SCALE GENOMIC DNA]</scope>
    <source>
        <strain evidence="4">FD-172 SS1</strain>
    </source>
</reference>
<dbReference type="Pfam" id="PF13391">
    <property type="entry name" value="HNH_2"/>
    <property type="match status" value="1"/>
</dbReference>
<dbReference type="Proteomes" id="UP000027195">
    <property type="component" value="Unassembled WGS sequence"/>
</dbReference>
<accession>A0A067N2J5</accession>
<evidence type="ECO:0000259" key="2">
    <source>
        <dbReference type="Pfam" id="PF13391"/>
    </source>
</evidence>
<proteinExistence type="predicted"/>
<evidence type="ECO:0000313" key="3">
    <source>
        <dbReference type="EMBL" id="KDQ18322.1"/>
    </source>
</evidence>
<evidence type="ECO:0000313" key="4">
    <source>
        <dbReference type="Proteomes" id="UP000027195"/>
    </source>
</evidence>
<organism evidence="3 4">
    <name type="scientific">Botryobasidium botryosum (strain FD-172 SS1)</name>
    <dbReference type="NCBI Taxonomy" id="930990"/>
    <lineage>
        <taxon>Eukaryota</taxon>
        <taxon>Fungi</taxon>
        <taxon>Dikarya</taxon>
        <taxon>Basidiomycota</taxon>
        <taxon>Agaricomycotina</taxon>
        <taxon>Agaricomycetes</taxon>
        <taxon>Cantharellales</taxon>
        <taxon>Botryobasidiaceae</taxon>
        <taxon>Botryobasidium</taxon>
    </lineage>
</organism>
<evidence type="ECO:0000256" key="1">
    <source>
        <dbReference type="SAM" id="MobiDB-lite"/>
    </source>
</evidence>
<dbReference type="AlphaFoldDB" id="A0A067N2J5"/>
<protein>
    <recommendedName>
        <fullName evidence="2">HNH nuclease domain-containing protein</fullName>
    </recommendedName>
</protein>
<gene>
    <name evidence="3" type="ORF">BOTBODRAFT_143380</name>
</gene>
<name>A0A067N2J5_BOTB1</name>
<dbReference type="InterPro" id="IPR003615">
    <property type="entry name" value="HNH_nuc"/>
</dbReference>